<reference evidence="2" key="1">
    <citation type="submission" date="2022-11" db="UniProtKB">
        <authorList>
            <consortium name="WormBaseParasite"/>
        </authorList>
    </citation>
    <scope>IDENTIFICATION</scope>
</reference>
<sequence length="190" mass="22750">MPDMAKIVMDKSIWTVGNLIFHNYEFLDDTYILNPYHENNDEKEMFPTQEMTPFYTMNSPKAGQLKENCICREKRYKTVQETHPITLMQKNRLYDLLNHDLVQSYVTTKWNKFAKWFYYGLCSFHFLFVLFLTFITINIKPERTMTDEEKQRLSQTSDCLVGVCSIPFSFHSIPLYFSMQLPQFSLCFQY</sequence>
<dbReference type="Proteomes" id="UP000887576">
    <property type="component" value="Unplaced"/>
</dbReference>
<dbReference type="WBParaSite" id="JU765_v2.g10833.t1">
    <property type="protein sequence ID" value="JU765_v2.g10833.t1"/>
    <property type="gene ID" value="JU765_v2.g10833"/>
</dbReference>
<proteinExistence type="predicted"/>
<organism evidence="1 2">
    <name type="scientific">Panagrolaimus sp. JU765</name>
    <dbReference type="NCBI Taxonomy" id="591449"/>
    <lineage>
        <taxon>Eukaryota</taxon>
        <taxon>Metazoa</taxon>
        <taxon>Ecdysozoa</taxon>
        <taxon>Nematoda</taxon>
        <taxon>Chromadorea</taxon>
        <taxon>Rhabditida</taxon>
        <taxon>Tylenchina</taxon>
        <taxon>Panagrolaimomorpha</taxon>
        <taxon>Panagrolaimoidea</taxon>
        <taxon>Panagrolaimidae</taxon>
        <taxon>Panagrolaimus</taxon>
    </lineage>
</organism>
<accession>A0AC34PX47</accession>
<protein>
    <submittedName>
        <fullName evidence="2">Uncharacterized protein</fullName>
    </submittedName>
</protein>
<evidence type="ECO:0000313" key="1">
    <source>
        <dbReference type="Proteomes" id="UP000887576"/>
    </source>
</evidence>
<evidence type="ECO:0000313" key="2">
    <source>
        <dbReference type="WBParaSite" id="JU765_v2.g10833.t1"/>
    </source>
</evidence>
<name>A0AC34PX47_9BILA</name>